<evidence type="ECO:0000256" key="9">
    <source>
        <dbReference type="PROSITE-ProRule" id="PRU01091"/>
    </source>
</evidence>
<dbReference type="Gene3D" id="6.10.250.690">
    <property type="match status" value="1"/>
</dbReference>
<evidence type="ECO:0000256" key="5">
    <source>
        <dbReference type="ARBA" id="ARBA00023015"/>
    </source>
</evidence>
<dbReference type="PANTHER" id="PTHR48111:SF50">
    <property type="entry name" value="KDP OPERON TRANSCRIPTIONAL REGULATORY PROTEIN KDPE"/>
    <property type="match status" value="1"/>
</dbReference>
<feature type="domain" description="OmpR/PhoB-type" evidence="11">
    <location>
        <begin position="133"/>
        <end position="232"/>
    </location>
</feature>
<evidence type="ECO:0000256" key="3">
    <source>
        <dbReference type="ARBA" id="ARBA00022553"/>
    </source>
</evidence>
<dbReference type="PROSITE" id="PS51755">
    <property type="entry name" value="OMPR_PHOB"/>
    <property type="match status" value="1"/>
</dbReference>
<evidence type="ECO:0000256" key="8">
    <source>
        <dbReference type="PROSITE-ProRule" id="PRU00169"/>
    </source>
</evidence>
<dbReference type="EMBL" id="BLXZ01000006">
    <property type="protein sequence ID" value="GFO69595.1"/>
    <property type="molecule type" value="Genomic_DNA"/>
</dbReference>
<accession>A0A6V8NAE2</accession>
<dbReference type="GO" id="GO:0000987">
    <property type="term" value="F:cis-regulatory region sequence-specific DNA binding"/>
    <property type="evidence" value="ECO:0007669"/>
    <property type="project" value="UniProtKB-ARBA"/>
</dbReference>
<organism evidence="12 13">
    <name type="scientific">Geomonas limicola</name>
    <dbReference type="NCBI Taxonomy" id="2740186"/>
    <lineage>
        <taxon>Bacteria</taxon>
        <taxon>Pseudomonadati</taxon>
        <taxon>Thermodesulfobacteriota</taxon>
        <taxon>Desulfuromonadia</taxon>
        <taxon>Geobacterales</taxon>
        <taxon>Geobacteraceae</taxon>
        <taxon>Geomonas</taxon>
    </lineage>
</organism>
<keyword evidence="6 9" id="KW-0238">DNA-binding</keyword>
<name>A0A6V8NAE2_9BACT</name>
<dbReference type="FunFam" id="1.10.10.10:FF:000210">
    <property type="entry name" value="Winged-helix transcriptional response regulator KdpE"/>
    <property type="match status" value="1"/>
</dbReference>
<dbReference type="InterPro" id="IPR001867">
    <property type="entry name" value="OmpR/PhoB-type_DNA-bd"/>
</dbReference>
<dbReference type="Gene3D" id="1.10.10.10">
    <property type="entry name" value="Winged helix-like DNA-binding domain superfamily/Winged helix DNA-binding domain"/>
    <property type="match status" value="1"/>
</dbReference>
<keyword evidence="3 8" id="KW-0597">Phosphoprotein</keyword>
<feature type="domain" description="Response regulatory" evidence="10">
    <location>
        <begin position="11"/>
        <end position="124"/>
    </location>
</feature>
<evidence type="ECO:0000256" key="4">
    <source>
        <dbReference type="ARBA" id="ARBA00023012"/>
    </source>
</evidence>
<keyword evidence="2" id="KW-0963">Cytoplasm</keyword>
<sequence length="234" mass="25966">MTAGTTKNLPRILVVDDEHAIQRFLKTALDPGEFSVHLADSGHTGLAAAVAVRPDVILLDLGLPDLDGIEVIRRIREWSQVPIIVLSVREREDDKVQALDTGADDYLTKPFGIGELLARVKVALRRSLQQAPEPVFRVGELEVDLPLRRVSVAGAEVQLTPTEYELLRLLVSHAGKVLTHSQILKQIWGVAYLEQPHVLRVNISNLRRKLEADASRPRYILTEPGVGYRMRSGG</sequence>
<dbReference type="Pfam" id="PF00486">
    <property type="entry name" value="Trans_reg_C"/>
    <property type="match status" value="1"/>
</dbReference>
<gene>
    <name evidence="12" type="primary">kdpE</name>
    <name evidence="12" type="ORF">GMLC_31740</name>
</gene>
<keyword evidence="7" id="KW-0804">Transcription</keyword>
<evidence type="ECO:0000256" key="6">
    <source>
        <dbReference type="ARBA" id="ARBA00023125"/>
    </source>
</evidence>
<dbReference type="Proteomes" id="UP000587586">
    <property type="component" value="Unassembled WGS sequence"/>
</dbReference>
<feature type="modified residue" description="4-aspartylphosphate" evidence="8">
    <location>
        <position position="60"/>
    </location>
</feature>
<dbReference type="GO" id="GO:0000156">
    <property type="term" value="F:phosphorelay response regulator activity"/>
    <property type="evidence" value="ECO:0007669"/>
    <property type="project" value="TreeGrafter"/>
</dbReference>
<evidence type="ECO:0000313" key="12">
    <source>
        <dbReference type="EMBL" id="GFO69595.1"/>
    </source>
</evidence>
<dbReference type="GO" id="GO:0045893">
    <property type="term" value="P:positive regulation of DNA-templated transcription"/>
    <property type="evidence" value="ECO:0007669"/>
    <property type="project" value="UniProtKB-ARBA"/>
</dbReference>
<reference evidence="13" key="1">
    <citation type="submission" date="2020-06" db="EMBL/GenBank/DDBJ databases">
        <title>Draft genomic sequecing of Geomonas sp. Red745.</title>
        <authorList>
            <person name="Itoh H."/>
            <person name="Xu Z.X."/>
            <person name="Ushijima N."/>
            <person name="Masuda Y."/>
            <person name="Shiratori Y."/>
            <person name="Senoo K."/>
        </authorList>
    </citation>
    <scope>NUCLEOTIDE SEQUENCE [LARGE SCALE GENOMIC DNA]</scope>
    <source>
        <strain evidence="13">Red745</strain>
    </source>
</reference>
<evidence type="ECO:0000256" key="1">
    <source>
        <dbReference type="ARBA" id="ARBA00004496"/>
    </source>
</evidence>
<dbReference type="Gene3D" id="3.40.50.2300">
    <property type="match status" value="1"/>
</dbReference>
<dbReference type="PROSITE" id="PS50110">
    <property type="entry name" value="RESPONSE_REGULATORY"/>
    <property type="match status" value="1"/>
</dbReference>
<dbReference type="FunFam" id="3.40.50.2300:FF:000021">
    <property type="entry name" value="Two-component system response regulator KdpE"/>
    <property type="match status" value="1"/>
</dbReference>
<feature type="DNA-binding region" description="OmpR/PhoB-type" evidence="9">
    <location>
        <begin position="133"/>
        <end position="232"/>
    </location>
</feature>
<dbReference type="GO" id="GO:0032993">
    <property type="term" value="C:protein-DNA complex"/>
    <property type="evidence" value="ECO:0007669"/>
    <property type="project" value="TreeGrafter"/>
</dbReference>
<dbReference type="PANTHER" id="PTHR48111">
    <property type="entry name" value="REGULATOR OF RPOS"/>
    <property type="match status" value="1"/>
</dbReference>
<dbReference type="SMART" id="SM00862">
    <property type="entry name" value="Trans_reg_C"/>
    <property type="match status" value="1"/>
</dbReference>
<keyword evidence="13" id="KW-1185">Reference proteome</keyword>
<dbReference type="GO" id="GO:0042802">
    <property type="term" value="F:identical protein binding"/>
    <property type="evidence" value="ECO:0007669"/>
    <property type="project" value="UniProtKB-ARBA"/>
</dbReference>
<dbReference type="InterPro" id="IPR011006">
    <property type="entry name" value="CheY-like_superfamily"/>
</dbReference>
<evidence type="ECO:0000313" key="13">
    <source>
        <dbReference type="Proteomes" id="UP000587586"/>
    </source>
</evidence>
<dbReference type="InterPro" id="IPR001789">
    <property type="entry name" value="Sig_transdc_resp-reg_receiver"/>
</dbReference>
<evidence type="ECO:0000256" key="2">
    <source>
        <dbReference type="ARBA" id="ARBA00022490"/>
    </source>
</evidence>
<protein>
    <submittedName>
        <fullName evidence="12">DNA-binding response regulator</fullName>
    </submittedName>
</protein>
<dbReference type="InterPro" id="IPR039420">
    <property type="entry name" value="WalR-like"/>
</dbReference>
<dbReference type="Pfam" id="PF00072">
    <property type="entry name" value="Response_reg"/>
    <property type="match status" value="1"/>
</dbReference>
<dbReference type="GO" id="GO:0005829">
    <property type="term" value="C:cytosol"/>
    <property type="evidence" value="ECO:0007669"/>
    <property type="project" value="TreeGrafter"/>
</dbReference>
<comment type="subcellular location">
    <subcellularLocation>
        <location evidence="1">Cytoplasm</location>
    </subcellularLocation>
</comment>
<comment type="caution">
    <text evidence="12">The sequence shown here is derived from an EMBL/GenBank/DDBJ whole genome shotgun (WGS) entry which is preliminary data.</text>
</comment>
<evidence type="ECO:0000259" key="10">
    <source>
        <dbReference type="PROSITE" id="PS50110"/>
    </source>
</evidence>
<dbReference type="SMART" id="SM00448">
    <property type="entry name" value="REC"/>
    <property type="match status" value="1"/>
</dbReference>
<dbReference type="CDD" id="cd00383">
    <property type="entry name" value="trans_reg_C"/>
    <property type="match status" value="1"/>
</dbReference>
<proteinExistence type="predicted"/>
<evidence type="ECO:0000256" key="7">
    <source>
        <dbReference type="ARBA" id="ARBA00023163"/>
    </source>
</evidence>
<keyword evidence="4" id="KW-0902">Two-component regulatory system</keyword>
<evidence type="ECO:0000259" key="11">
    <source>
        <dbReference type="PROSITE" id="PS51755"/>
    </source>
</evidence>
<keyword evidence="5" id="KW-0805">Transcription regulation</keyword>
<dbReference type="InterPro" id="IPR036388">
    <property type="entry name" value="WH-like_DNA-bd_sf"/>
</dbReference>
<dbReference type="SUPFAM" id="SSF52172">
    <property type="entry name" value="CheY-like"/>
    <property type="match status" value="1"/>
</dbReference>
<dbReference type="AlphaFoldDB" id="A0A6V8NAE2"/>
<dbReference type="RefSeq" id="WP_183362173.1">
    <property type="nucleotide sequence ID" value="NZ_BLXZ01000006.1"/>
</dbReference>